<name>A0A814VAU0_ADIRI</name>
<sequence length="69" mass="7782">MQRLIFTGLLIILLLGVVFSFEMITERNVLTFNNSEQQQAVFHDTIRHKRSAGGCPSFCGGYYPDCHCG</sequence>
<reference evidence="2" key="1">
    <citation type="submission" date="2021-02" db="EMBL/GenBank/DDBJ databases">
        <authorList>
            <person name="Nowell W R."/>
        </authorList>
    </citation>
    <scope>NUCLEOTIDE SEQUENCE</scope>
</reference>
<accession>A0A814VAU0</accession>
<comment type="caution">
    <text evidence="2">The sequence shown here is derived from an EMBL/GenBank/DDBJ whole genome shotgun (WGS) entry which is preliminary data.</text>
</comment>
<evidence type="ECO:0000313" key="2">
    <source>
        <dbReference type="EMBL" id="CAF1188025.1"/>
    </source>
</evidence>
<dbReference type="Proteomes" id="UP000663828">
    <property type="component" value="Unassembled WGS sequence"/>
</dbReference>
<organism evidence="2 5">
    <name type="scientific">Adineta ricciae</name>
    <name type="common">Rotifer</name>
    <dbReference type="NCBI Taxonomy" id="249248"/>
    <lineage>
        <taxon>Eukaryota</taxon>
        <taxon>Metazoa</taxon>
        <taxon>Spiralia</taxon>
        <taxon>Gnathifera</taxon>
        <taxon>Rotifera</taxon>
        <taxon>Eurotatoria</taxon>
        <taxon>Bdelloidea</taxon>
        <taxon>Adinetida</taxon>
        <taxon>Adinetidae</taxon>
        <taxon>Adineta</taxon>
    </lineage>
</organism>
<keyword evidence="1" id="KW-0732">Signal</keyword>
<protein>
    <submittedName>
        <fullName evidence="2">Uncharacterized protein</fullName>
    </submittedName>
</protein>
<feature type="chain" id="PRO_5036226204" evidence="1">
    <location>
        <begin position="21"/>
        <end position="69"/>
    </location>
</feature>
<evidence type="ECO:0000256" key="1">
    <source>
        <dbReference type="SAM" id="SignalP"/>
    </source>
</evidence>
<dbReference type="EMBL" id="CAJNOJ010000141">
    <property type="protein sequence ID" value="CAF1188025.1"/>
    <property type="molecule type" value="Genomic_DNA"/>
</dbReference>
<dbReference type="Proteomes" id="UP000663852">
    <property type="component" value="Unassembled WGS sequence"/>
</dbReference>
<proteinExistence type="predicted"/>
<dbReference type="AlphaFoldDB" id="A0A814VAU0"/>
<evidence type="ECO:0000313" key="3">
    <source>
        <dbReference type="EMBL" id="CAF1627684.1"/>
    </source>
</evidence>
<gene>
    <name evidence="2" type="ORF">EDS130_LOCUS24636</name>
    <name evidence="3" type="ORF">XAT740_LOCUS51135</name>
</gene>
<dbReference type="EMBL" id="CAJNOR010008045">
    <property type="protein sequence ID" value="CAF1627684.1"/>
    <property type="molecule type" value="Genomic_DNA"/>
</dbReference>
<feature type="signal peptide" evidence="1">
    <location>
        <begin position="1"/>
        <end position="20"/>
    </location>
</feature>
<evidence type="ECO:0000313" key="4">
    <source>
        <dbReference type="Proteomes" id="UP000663828"/>
    </source>
</evidence>
<keyword evidence="4" id="KW-1185">Reference proteome</keyword>
<evidence type="ECO:0000313" key="5">
    <source>
        <dbReference type="Proteomes" id="UP000663852"/>
    </source>
</evidence>